<evidence type="ECO:0000256" key="10">
    <source>
        <dbReference type="ARBA" id="ARBA00023014"/>
    </source>
</evidence>
<evidence type="ECO:0000256" key="14">
    <source>
        <dbReference type="RuleBase" id="RU004504"/>
    </source>
</evidence>
<keyword evidence="6 15" id="KW-0808">Transferase</keyword>
<evidence type="ECO:0000256" key="12">
    <source>
        <dbReference type="ARBA" id="ARBA00031911"/>
    </source>
</evidence>
<evidence type="ECO:0000256" key="13">
    <source>
        <dbReference type="ARBA" id="ARBA00050776"/>
    </source>
</evidence>
<dbReference type="OrthoDB" id="9808002at2"/>
<comment type="subunit">
    <text evidence="4">Homodimer.</text>
</comment>
<dbReference type="EMBL" id="RIZI01000144">
    <property type="protein sequence ID" value="RNF65390.1"/>
    <property type="molecule type" value="Genomic_DNA"/>
</dbReference>
<dbReference type="FunFam" id="3.40.640.10:FF:000084">
    <property type="entry name" value="IscS-like cysteine desulfurase"/>
    <property type="match status" value="1"/>
</dbReference>
<dbReference type="GO" id="GO:0006520">
    <property type="term" value="P:amino acid metabolic process"/>
    <property type="evidence" value="ECO:0007669"/>
    <property type="project" value="InterPro"/>
</dbReference>
<evidence type="ECO:0000256" key="15">
    <source>
        <dbReference type="RuleBase" id="RU364075"/>
    </source>
</evidence>
<dbReference type="Gene3D" id="3.40.640.10">
    <property type="entry name" value="Type I PLP-dependent aspartate aminotransferase-like (Major domain)"/>
    <property type="match status" value="1"/>
</dbReference>
<dbReference type="Gene3D" id="1.10.260.50">
    <property type="match status" value="1"/>
</dbReference>
<dbReference type="InterPro" id="IPR015422">
    <property type="entry name" value="PyrdxlP-dep_Trfase_small"/>
</dbReference>
<evidence type="ECO:0000313" key="17">
    <source>
        <dbReference type="EMBL" id="RNF65390.1"/>
    </source>
</evidence>
<dbReference type="Pfam" id="PF00266">
    <property type="entry name" value="Aminotran_5"/>
    <property type="match status" value="1"/>
</dbReference>
<proteinExistence type="inferred from homology"/>
<dbReference type="InterPro" id="IPR017772">
    <property type="entry name" value="Cys_deSase_NifS_bac/arc"/>
</dbReference>
<keyword evidence="9 15" id="KW-0408">Iron</keyword>
<keyword evidence="7 15" id="KW-0479">Metal-binding</keyword>
<dbReference type="GO" id="GO:0030170">
    <property type="term" value="F:pyridoxal phosphate binding"/>
    <property type="evidence" value="ECO:0007669"/>
    <property type="project" value="InterPro"/>
</dbReference>
<evidence type="ECO:0000256" key="1">
    <source>
        <dbReference type="ARBA" id="ARBA00001933"/>
    </source>
</evidence>
<dbReference type="InterPro" id="IPR020578">
    <property type="entry name" value="Aminotrans_V_PyrdxlP_BS"/>
</dbReference>
<comment type="caution">
    <text evidence="17">The sequence shown here is derived from an EMBL/GenBank/DDBJ whole genome shotgun (WGS) entry which is preliminary data.</text>
</comment>
<dbReference type="PANTHER" id="PTHR11601:SF34">
    <property type="entry name" value="CYSTEINE DESULFURASE"/>
    <property type="match status" value="1"/>
</dbReference>
<comment type="function">
    <text evidence="2">Catalyzes the removal of elemental sulfur atoms from cysteine to produce alanine. Seems to participate in the biosynthesis of the nitrogenase metalloclusters by providing the inorganic sulfur required for the Fe-S core formation.</text>
</comment>
<evidence type="ECO:0000256" key="5">
    <source>
        <dbReference type="ARBA" id="ARBA00012239"/>
    </source>
</evidence>
<comment type="similarity">
    <text evidence="3 15">Belongs to the class-V pyridoxal-phosphate-dependent aminotransferase family. NifS/IscS subfamily.</text>
</comment>
<dbReference type="RefSeq" id="WP_123102838.1">
    <property type="nucleotide sequence ID" value="NZ_CP127527.1"/>
</dbReference>
<accession>A0A3M8RGE8</accession>
<evidence type="ECO:0000256" key="6">
    <source>
        <dbReference type="ARBA" id="ARBA00022679"/>
    </source>
</evidence>
<keyword evidence="8 15" id="KW-0663">Pyridoxal phosphate</keyword>
<sequence>MTTAYMDNNATTRVDPLVLETMLPYFSEQFGNPSSMHSFGGDTGKRLEWARVEVQKLLGAEHDSEVIFTSCGTESDATAILSALAAFPERREIITSVVEHPAVLTLCEHLERHEGYTVHYIPVDKEGRLQMDRYAEVLSDRVAVVSIMFANNETGTIFPVETLARMAKEKGVLFHTDAVQAVGKIPLNMRDSAIDMLSLSGHKLHAPKGVGALYLRRGTRFRPFLRGGHQERGRRAGTENTTGIIGLGKAAELALEHMAWENSGVRRLRDRLEAGILEQVPYSFVNGDLPNRLPNTASISFEYIEGEAILLLLSRVGIAASSGSACTSGSLEPSHVLRAMDIPYTAAHGTIRFSLSRESTDAEVDWVIAQTPPIIAQLRRLSPYWGVTGPIDAEKAFSPVYA</sequence>
<name>A0A3M8RGE8_9PROT</name>
<dbReference type="EC" id="2.8.1.7" evidence="5 15"/>
<evidence type="ECO:0000256" key="9">
    <source>
        <dbReference type="ARBA" id="ARBA00023004"/>
    </source>
</evidence>
<evidence type="ECO:0000256" key="2">
    <source>
        <dbReference type="ARBA" id="ARBA00003120"/>
    </source>
</evidence>
<evidence type="ECO:0000259" key="16">
    <source>
        <dbReference type="Pfam" id="PF00266"/>
    </source>
</evidence>
<dbReference type="SUPFAM" id="SSF53383">
    <property type="entry name" value="PLP-dependent transferases"/>
    <property type="match status" value="1"/>
</dbReference>
<evidence type="ECO:0000256" key="7">
    <source>
        <dbReference type="ARBA" id="ARBA00022723"/>
    </source>
</evidence>
<evidence type="ECO:0000256" key="8">
    <source>
        <dbReference type="ARBA" id="ARBA00022898"/>
    </source>
</evidence>
<keyword evidence="11" id="KW-0535">Nitrogen fixation</keyword>
<dbReference type="AlphaFoldDB" id="A0A3M8RGE8"/>
<dbReference type="NCBIfam" id="TIGR03402">
    <property type="entry name" value="FeS_nifS"/>
    <property type="match status" value="1"/>
</dbReference>
<feature type="domain" description="Aminotransferase class V" evidence="16">
    <location>
        <begin position="5"/>
        <end position="365"/>
    </location>
</feature>
<organism evidence="17">
    <name type="scientific">Acidithiobacillus sulfuriphilus</name>
    <dbReference type="NCBI Taxonomy" id="1867749"/>
    <lineage>
        <taxon>Bacteria</taxon>
        <taxon>Pseudomonadati</taxon>
        <taxon>Pseudomonadota</taxon>
        <taxon>Acidithiobacillia</taxon>
        <taxon>Acidithiobacillales</taxon>
        <taxon>Acidithiobacillaceae</taxon>
        <taxon>Acidithiobacillus</taxon>
    </lineage>
</organism>
<evidence type="ECO:0000256" key="4">
    <source>
        <dbReference type="ARBA" id="ARBA00011738"/>
    </source>
</evidence>
<dbReference type="PANTHER" id="PTHR11601">
    <property type="entry name" value="CYSTEINE DESULFURYLASE FAMILY MEMBER"/>
    <property type="match status" value="1"/>
</dbReference>
<protein>
    <recommendedName>
        <fullName evidence="5 15">Cysteine desulfurase</fullName>
        <ecNumber evidence="5 15">2.8.1.7</ecNumber>
    </recommendedName>
    <alternativeName>
        <fullName evidence="12 15">Nitrogenase metalloclusters biosynthesis protein NifS</fullName>
    </alternativeName>
</protein>
<reference evidence="17" key="1">
    <citation type="submission" date="2018-10" db="EMBL/GenBank/DDBJ databases">
        <title>Acidithiobacillus sulfuriphilus sp. nov.: an extremely acidophilic sulfur-oxidizing chemolithotroph isolated from a neutral pH environment.</title>
        <authorList>
            <person name="Falagan C."/>
            <person name="Moya-Beltran A."/>
            <person name="Quatrini R."/>
            <person name="Johnson D.B."/>
        </authorList>
    </citation>
    <scope>NUCLEOTIDE SEQUENCE [LARGE SCALE GENOMIC DNA]</scope>
    <source>
        <strain evidence="17">CJ-2</strain>
    </source>
</reference>
<dbReference type="GO" id="GO:0046872">
    <property type="term" value="F:metal ion binding"/>
    <property type="evidence" value="ECO:0007669"/>
    <property type="project" value="UniProtKB-KW"/>
</dbReference>
<dbReference type="InterPro" id="IPR000192">
    <property type="entry name" value="Aminotrans_V_dom"/>
</dbReference>
<evidence type="ECO:0000256" key="3">
    <source>
        <dbReference type="ARBA" id="ARBA00006490"/>
    </source>
</evidence>
<dbReference type="GO" id="GO:0051536">
    <property type="term" value="F:iron-sulfur cluster binding"/>
    <property type="evidence" value="ECO:0007669"/>
    <property type="project" value="UniProtKB-KW"/>
</dbReference>
<keyword evidence="10 15" id="KW-0411">Iron-sulfur</keyword>
<dbReference type="InterPro" id="IPR015421">
    <property type="entry name" value="PyrdxlP-dep_Trfase_major"/>
</dbReference>
<dbReference type="PIRSF" id="PIRSF005572">
    <property type="entry name" value="NifS"/>
    <property type="match status" value="1"/>
</dbReference>
<comment type="catalytic activity">
    <reaction evidence="13 15">
        <text>(sulfur carrier)-H + L-cysteine = (sulfur carrier)-SH + L-alanine</text>
        <dbReference type="Rhea" id="RHEA:43892"/>
        <dbReference type="Rhea" id="RHEA-COMP:14737"/>
        <dbReference type="Rhea" id="RHEA-COMP:14739"/>
        <dbReference type="ChEBI" id="CHEBI:29917"/>
        <dbReference type="ChEBI" id="CHEBI:35235"/>
        <dbReference type="ChEBI" id="CHEBI:57972"/>
        <dbReference type="ChEBI" id="CHEBI:64428"/>
        <dbReference type="EC" id="2.8.1.7"/>
    </reaction>
</comment>
<dbReference type="InterPro" id="IPR016454">
    <property type="entry name" value="Cysteine_dSase"/>
</dbReference>
<dbReference type="Gene3D" id="3.90.1150.10">
    <property type="entry name" value="Aspartate Aminotransferase, domain 1"/>
    <property type="match status" value="1"/>
</dbReference>
<gene>
    <name evidence="17" type="primary">nifS</name>
    <name evidence="17" type="ORF">EC580_05140</name>
</gene>
<comment type="cofactor">
    <cofactor evidence="1 14">
        <name>pyridoxal 5'-phosphate</name>
        <dbReference type="ChEBI" id="CHEBI:597326"/>
    </cofactor>
</comment>
<dbReference type="PROSITE" id="PS00595">
    <property type="entry name" value="AA_TRANSFER_CLASS_5"/>
    <property type="match status" value="1"/>
</dbReference>
<evidence type="ECO:0000256" key="11">
    <source>
        <dbReference type="ARBA" id="ARBA00023231"/>
    </source>
</evidence>
<dbReference type="InterPro" id="IPR015424">
    <property type="entry name" value="PyrdxlP-dep_Trfase"/>
</dbReference>
<dbReference type="GO" id="GO:0031071">
    <property type="term" value="F:cysteine desulfurase activity"/>
    <property type="evidence" value="ECO:0007669"/>
    <property type="project" value="UniProtKB-EC"/>
</dbReference>